<organism evidence="3 4">
    <name type="scientific">Candidatus Eubacterium avistercoris</name>
    <dbReference type="NCBI Taxonomy" id="2838567"/>
    <lineage>
        <taxon>Bacteria</taxon>
        <taxon>Bacillati</taxon>
        <taxon>Bacillota</taxon>
        <taxon>Clostridia</taxon>
        <taxon>Eubacteriales</taxon>
        <taxon>Eubacteriaceae</taxon>
        <taxon>Eubacterium</taxon>
    </lineage>
</organism>
<dbReference type="Gene3D" id="3.40.50.1110">
    <property type="entry name" value="SGNH hydrolase"/>
    <property type="match status" value="1"/>
</dbReference>
<dbReference type="EMBL" id="DXCH01000073">
    <property type="protein sequence ID" value="HIZ06833.1"/>
    <property type="molecule type" value="Genomic_DNA"/>
</dbReference>
<comment type="caution">
    <text evidence="3">The sequence shown here is derived from an EMBL/GenBank/DDBJ whole genome shotgun (WGS) entry which is preliminary data.</text>
</comment>
<proteinExistence type="predicted"/>
<keyword evidence="1" id="KW-1133">Transmembrane helix</keyword>
<evidence type="ECO:0000313" key="3">
    <source>
        <dbReference type="EMBL" id="HIZ06833.1"/>
    </source>
</evidence>
<evidence type="ECO:0000259" key="2">
    <source>
        <dbReference type="Pfam" id="PF13472"/>
    </source>
</evidence>
<dbReference type="Proteomes" id="UP000824024">
    <property type="component" value="Unassembled WGS sequence"/>
</dbReference>
<reference evidence="3" key="1">
    <citation type="journal article" date="2021" name="PeerJ">
        <title>Extensive microbial diversity within the chicken gut microbiome revealed by metagenomics and culture.</title>
        <authorList>
            <person name="Gilroy R."/>
            <person name="Ravi A."/>
            <person name="Getino M."/>
            <person name="Pursley I."/>
            <person name="Horton D.L."/>
            <person name="Alikhan N.F."/>
            <person name="Baker D."/>
            <person name="Gharbi K."/>
            <person name="Hall N."/>
            <person name="Watson M."/>
            <person name="Adriaenssens E.M."/>
            <person name="Foster-Nyarko E."/>
            <person name="Jarju S."/>
            <person name="Secka A."/>
            <person name="Antonio M."/>
            <person name="Oren A."/>
            <person name="Chaudhuri R.R."/>
            <person name="La Ragione R."/>
            <person name="Hildebrand F."/>
            <person name="Pallen M.J."/>
        </authorList>
    </citation>
    <scope>NUCLEOTIDE SEQUENCE</scope>
    <source>
        <strain evidence="3">CHK192-9172</strain>
    </source>
</reference>
<protein>
    <submittedName>
        <fullName evidence="3">Sialate O-acetylesterase</fullName>
    </submittedName>
</protein>
<dbReference type="AlphaFoldDB" id="A0A9D2D1H7"/>
<evidence type="ECO:0000256" key="1">
    <source>
        <dbReference type="SAM" id="Phobius"/>
    </source>
</evidence>
<dbReference type="InterPro" id="IPR051532">
    <property type="entry name" value="Ester_Hydrolysis_Enzymes"/>
</dbReference>
<dbReference type="SUPFAM" id="SSF52266">
    <property type="entry name" value="SGNH hydrolase"/>
    <property type="match status" value="1"/>
</dbReference>
<dbReference type="PANTHER" id="PTHR30383">
    <property type="entry name" value="THIOESTERASE 1/PROTEASE 1/LYSOPHOSPHOLIPASE L1"/>
    <property type="match status" value="1"/>
</dbReference>
<evidence type="ECO:0000313" key="4">
    <source>
        <dbReference type="Proteomes" id="UP000824024"/>
    </source>
</evidence>
<accession>A0A9D2D1H7</accession>
<dbReference type="Pfam" id="PF13472">
    <property type="entry name" value="Lipase_GDSL_2"/>
    <property type="match status" value="1"/>
</dbReference>
<reference evidence="3" key="2">
    <citation type="submission" date="2021-04" db="EMBL/GenBank/DDBJ databases">
        <authorList>
            <person name="Gilroy R."/>
        </authorList>
    </citation>
    <scope>NUCLEOTIDE SEQUENCE</scope>
    <source>
        <strain evidence="3">CHK192-9172</strain>
    </source>
</reference>
<feature type="domain" description="SGNH hydrolase-type esterase" evidence="2">
    <location>
        <begin position="53"/>
        <end position="234"/>
    </location>
</feature>
<name>A0A9D2D1H7_9FIRM</name>
<feature type="transmembrane region" description="Helical" evidence="1">
    <location>
        <begin position="12"/>
        <end position="32"/>
    </location>
</feature>
<keyword evidence="1" id="KW-0472">Membrane</keyword>
<keyword evidence="1" id="KW-0812">Transmembrane</keyword>
<sequence>MIFKMNGKRRRRITAAVIIAGALCICFLLVVYKGGTNIRCHTKPFSGQVKVACVGDSITYGTRIFNPFFNSYPSQLSRMLGWEYHVGNYGNSGKTLSDETKESYRDTQEYKDSLAYAPDIVVIMLGTNDTKTEYWNGPEAYKEQYREFLETYMELESEPEIYLCTPACVYREKEAESASFKYGITDGKVLEECQAVRELAEEMDLHLIDIHTATAGHEEWYDEDGLHPNRKGAAVIAKTVKQALEGDRR</sequence>
<dbReference type="InterPro" id="IPR013830">
    <property type="entry name" value="SGNH_hydro"/>
</dbReference>
<dbReference type="GO" id="GO:0004622">
    <property type="term" value="F:phosphatidylcholine lysophospholipase activity"/>
    <property type="evidence" value="ECO:0007669"/>
    <property type="project" value="TreeGrafter"/>
</dbReference>
<dbReference type="PANTHER" id="PTHR30383:SF5">
    <property type="entry name" value="SGNH HYDROLASE-TYPE ESTERASE DOMAIN-CONTAINING PROTEIN"/>
    <property type="match status" value="1"/>
</dbReference>
<gene>
    <name evidence="3" type="ORF">IAA08_02720</name>
</gene>
<dbReference type="InterPro" id="IPR036514">
    <property type="entry name" value="SGNH_hydro_sf"/>
</dbReference>